<proteinExistence type="inferred from homology"/>
<comment type="caution">
    <text evidence="6">The sequence shown here is derived from an EMBL/GenBank/DDBJ whole genome shotgun (WGS) entry which is preliminary data.</text>
</comment>
<feature type="non-terminal residue" evidence="6">
    <location>
        <position position="19"/>
    </location>
</feature>
<reference evidence="6" key="1">
    <citation type="submission" date="2021-02" db="EMBL/GenBank/DDBJ databases">
        <authorList>
            <person name="Nowell W R."/>
        </authorList>
    </citation>
    <scope>NUCLEOTIDE SEQUENCE</scope>
</reference>
<keyword evidence="4" id="KW-1133">Transmembrane helix</keyword>
<evidence type="ECO:0000256" key="2">
    <source>
        <dbReference type="ARBA" id="ARBA00009751"/>
    </source>
</evidence>
<evidence type="ECO:0000256" key="1">
    <source>
        <dbReference type="ARBA" id="ARBA00004141"/>
    </source>
</evidence>
<dbReference type="AlphaFoldDB" id="A0A820SL86"/>
<dbReference type="InterPro" id="IPR007311">
    <property type="entry name" value="ST7"/>
</dbReference>
<evidence type="ECO:0000313" key="6">
    <source>
        <dbReference type="EMBL" id="CAF4455316.1"/>
    </source>
</evidence>
<dbReference type="EMBL" id="CAJOAY010036141">
    <property type="protein sequence ID" value="CAF4455316.1"/>
    <property type="molecule type" value="Genomic_DNA"/>
</dbReference>
<evidence type="ECO:0000256" key="3">
    <source>
        <dbReference type="ARBA" id="ARBA00022692"/>
    </source>
</evidence>
<organism evidence="6 7">
    <name type="scientific">Adineta steineri</name>
    <dbReference type="NCBI Taxonomy" id="433720"/>
    <lineage>
        <taxon>Eukaryota</taxon>
        <taxon>Metazoa</taxon>
        <taxon>Spiralia</taxon>
        <taxon>Gnathifera</taxon>
        <taxon>Rotifera</taxon>
        <taxon>Eurotatoria</taxon>
        <taxon>Bdelloidea</taxon>
        <taxon>Adinetida</taxon>
        <taxon>Adinetidae</taxon>
        <taxon>Adineta</taxon>
    </lineage>
</organism>
<protein>
    <submittedName>
        <fullName evidence="6">Uncharacterized protein</fullName>
    </submittedName>
</protein>
<evidence type="ECO:0000313" key="7">
    <source>
        <dbReference type="Proteomes" id="UP000663881"/>
    </source>
</evidence>
<dbReference type="GO" id="GO:0016020">
    <property type="term" value="C:membrane"/>
    <property type="evidence" value="ECO:0007669"/>
    <property type="project" value="UniProtKB-SubCell"/>
</dbReference>
<comment type="similarity">
    <text evidence="2">Belongs to the ST7 family.</text>
</comment>
<dbReference type="Proteomes" id="UP000663881">
    <property type="component" value="Unassembled WGS sequence"/>
</dbReference>
<keyword evidence="3" id="KW-0812">Transmembrane</keyword>
<keyword evidence="5" id="KW-0472">Membrane</keyword>
<gene>
    <name evidence="6" type="ORF">OKA104_LOCUS54384</name>
</gene>
<name>A0A820SL86_9BILA</name>
<accession>A0A820SL86</accession>
<evidence type="ECO:0000256" key="4">
    <source>
        <dbReference type="ARBA" id="ARBA00022989"/>
    </source>
</evidence>
<dbReference type="Pfam" id="PF04184">
    <property type="entry name" value="ST7"/>
    <property type="match status" value="1"/>
</dbReference>
<sequence>MSAVEAIHRAVEFNPHVPK</sequence>
<comment type="subcellular location">
    <subcellularLocation>
        <location evidence="1">Membrane</location>
        <topology evidence="1">Multi-pass membrane protein</topology>
    </subcellularLocation>
</comment>
<evidence type="ECO:0000256" key="5">
    <source>
        <dbReference type="ARBA" id="ARBA00023136"/>
    </source>
</evidence>